<proteinExistence type="inferred from homology"/>
<dbReference type="InterPro" id="IPR007422">
    <property type="entry name" value="Peptidase_Prp"/>
</dbReference>
<evidence type="ECO:0000256" key="3">
    <source>
        <dbReference type="ARBA" id="ARBA00022801"/>
    </source>
</evidence>
<comment type="similarity">
    <text evidence="5">Belongs to the Prp family.</text>
</comment>
<keyword evidence="8" id="KW-1185">Reference proteome</keyword>
<name>A0A926DSH6_9FIRM</name>
<dbReference type="RefSeq" id="WP_177713497.1">
    <property type="nucleotide sequence ID" value="NZ_JACRSQ010000007.1"/>
</dbReference>
<dbReference type="Proteomes" id="UP000657006">
    <property type="component" value="Unassembled WGS sequence"/>
</dbReference>
<dbReference type="PANTHER" id="PTHR39178:SF1">
    <property type="entry name" value="RIBOSOMAL-PROCESSING CYSTEINE PROTEASE PRP"/>
    <property type="match status" value="1"/>
</dbReference>
<dbReference type="Pfam" id="PF04327">
    <property type="entry name" value="Peptidase_Prp"/>
    <property type="match status" value="1"/>
</dbReference>
<keyword evidence="2 7" id="KW-0645">Protease</keyword>
<protein>
    <recommendedName>
        <fullName evidence="6">Ribosomal processing cysteine protease Prp</fullName>
    </recommendedName>
</protein>
<evidence type="ECO:0000256" key="6">
    <source>
        <dbReference type="ARBA" id="ARBA00044538"/>
    </source>
</evidence>
<organism evidence="7 8">
    <name type="scientific">Bianquea renquensis</name>
    <dbReference type="NCBI Taxonomy" id="2763661"/>
    <lineage>
        <taxon>Bacteria</taxon>
        <taxon>Bacillati</taxon>
        <taxon>Bacillota</taxon>
        <taxon>Clostridia</taxon>
        <taxon>Eubacteriales</taxon>
        <taxon>Bianqueaceae</taxon>
        <taxon>Bianquea</taxon>
    </lineage>
</organism>
<reference evidence="7" key="1">
    <citation type="submission" date="2020-08" db="EMBL/GenBank/DDBJ databases">
        <title>Genome public.</title>
        <authorList>
            <person name="Liu C."/>
            <person name="Sun Q."/>
        </authorList>
    </citation>
    <scope>NUCLEOTIDE SEQUENCE</scope>
    <source>
        <strain evidence="7">NSJ-32</strain>
    </source>
</reference>
<evidence type="ECO:0000256" key="1">
    <source>
        <dbReference type="ARBA" id="ARBA00022517"/>
    </source>
</evidence>
<evidence type="ECO:0000256" key="5">
    <source>
        <dbReference type="ARBA" id="ARBA00044503"/>
    </source>
</evidence>
<keyword evidence="3" id="KW-0378">Hydrolase</keyword>
<keyword evidence="1" id="KW-0690">Ribosome biogenesis</keyword>
<keyword evidence="4" id="KW-0788">Thiol protease</keyword>
<dbReference type="SUPFAM" id="SSF118010">
    <property type="entry name" value="TM1457-like"/>
    <property type="match status" value="1"/>
</dbReference>
<dbReference type="EMBL" id="JACRSQ010000007">
    <property type="protein sequence ID" value="MBC8543193.1"/>
    <property type="molecule type" value="Genomic_DNA"/>
</dbReference>
<evidence type="ECO:0000313" key="7">
    <source>
        <dbReference type="EMBL" id="MBC8543193.1"/>
    </source>
</evidence>
<dbReference type="AlphaFoldDB" id="A0A926DSH6"/>
<dbReference type="GO" id="GO:0042254">
    <property type="term" value="P:ribosome biogenesis"/>
    <property type="evidence" value="ECO:0007669"/>
    <property type="project" value="UniProtKB-KW"/>
</dbReference>
<sequence>MIMASFYENCGGQLWGFSIEGHAGYADGDDIVCAAVSALSINTANALETLAGEEIVCREEDGVLAVELPGVRVSKASHDAELLMRALLQGLVSIRDTYGQDYVQVAVSQKP</sequence>
<evidence type="ECO:0000313" key="8">
    <source>
        <dbReference type="Proteomes" id="UP000657006"/>
    </source>
</evidence>
<dbReference type="InterPro" id="IPR036764">
    <property type="entry name" value="Peptidase_Prp_sf"/>
</dbReference>
<gene>
    <name evidence="7" type="ORF">H8730_06520</name>
</gene>
<dbReference type="GO" id="GO:0006508">
    <property type="term" value="P:proteolysis"/>
    <property type="evidence" value="ECO:0007669"/>
    <property type="project" value="UniProtKB-KW"/>
</dbReference>
<evidence type="ECO:0000256" key="2">
    <source>
        <dbReference type="ARBA" id="ARBA00022670"/>
    </source>
</evidence>
<dbReference type="PANTHER" id="PTHR39178">
    <property type="entry name" value="HYPOTHETICAL RIBOSOME-ASSOCIATED PROTEIN"/>
    <property type="match status" value="1"/>
</dbReference>
<evidence type="ECO:0000256" key="4">
    <source>
        <dbReference type="ARBA" id="ARBA00022807"/>
    </source>
</evidence>
<dbReference type="CDD" id="cd16332">
    <property type="entry name" value="Prp-like"/>
    <property type="match status" value="1"/>
</dbReference>
<dbReference type="GO" id="GO:0008234">
    <property type="term" value="F:cysteine-type peptidase activity"/>
    <property type="evidence" value="ECO:0007669"/>
    <property type="project" value="UniProtKB-KW"/>
</dbReference>
<accession>A0A926DSH6</accession>
<dbReference type="Gene3D" id="3.30.70.1490">
    <property type="entry name" value="Cysteine protease Prp"/>
    <property type="match status" value="1"/>
</dbReference>
<comment type="caution">
    <text evidence="7">The sequence shown here is derived from an EMBL/GenBank/DDBJ whole genome shotgun (WGS) entry which is preliminary data.</text>
</comment>